<evidence type="ECO:0000313" key="7">
    <source>
        <dbReference type="EMBL" id="MTH47841.1"/>
    </source>
</evidence>
<reference evidence="7 8" key="1">
    <citation type="submission" date="2019-11" db="EMBL/GenBank/DDBJ databases">
        <title>Escherichia alba sp. nov. isolated from the gut of plastic-eating superworms Zophobas atratus.</title>
        <authorList>
            <person name="Yang Y."/>
        </authorList>
    </citation>
    <scope>NUCLEOTIDE SEQUENCE [LARGE SCALE GENOMIC DNA]</scope>
    <source>
        <strain evidence="8">BIT-B35</strain>
    </source>
</reference>
<accession>A0A6L6ILY1</accession>
<comment type="subcellular location">
    <subcellularLocation>
        <location evidence="1">Endomembrane system</location>
        <topology evidence="1">Multi-pass membrane protein</topology>
    </subcellularLocation>
</comment>
<evidence type="ECO:0000256" key="2">
    <source>
        <dbReference type="ARBA" id="ARBA00022692"/>
    </source>
</evidence>
<keyword evidence="4 5" id="KW-0472">Membrane</keyword>
<keyword evidence="2 5" id="KW-0812">Transmembrane</keyword>
<name>A0A6L6ILY1_9ENTR</name>
<dbReference type="OrthoDB" id="3701077at2"/>
<feature type="transmembrane region" description="Helical" evidence="5">
    <location>
        <begin position="91"/>
        <end position="113"/>
    </location>
</feature>
<protein>
    <submittedName>
        <fullName evidence="7">DUF202 domain-containing protein</fullName>
    </submittedName>
</protein>
<organism evidence="7 8">
    <name type="scientific">Intestinirhabdus alba</name>
    <dbReference type="NCBI Taxonomy" id="2899544"/>
    <lineage>
        <taxon>Bacteria</taxon>
        <taxon>Pseudomonadati</taxon>
        <taxon>Pseudomonadota</taxon>
        <taxon>Gammaproteobacteria</taxon>
        <taxon>Enterobacterales</taxon>
        <taxon>Enterobacteriaceae</taxon>
        <taxon>Intestinirhabdus</taxon>
    </lineage>
</organism>
<feature type="transmembrane region" description="Helical" evidence="5">
    <location>
        <begin position="21"/>
        <end position="39"/>
    </location>
</feature>
<dbReference type="Proteomes" id="UP000477739">
    <property type="component" value="Unassembled WGS sequence"/>
</dbReference>
<evidence type="ECO:0000256" key="4">
    <source>
        <dbReference type="ARBA" id="ARBA00023136"/>
    </source>
</evidence>
<evidence type="ECO:0000256" key="1">
    <source>
        <dbReference type="ARBA" id="ARBA00004127"/>
    </source>
</evidence>
<evidence type="ECO:0000259" key="6">
    <source>
        <dbReference type="Pfam" id="PF02656"/>
    </source>
</evidence>
<evidence type="ECO:0000256" key="5">
    <source>
        <dbReference type="SAM" id="Phobius"/>
    </source>
</evidence>
<evidence type="ECO:0000313" key="8">
    <source>
        <dbReference type="Proteomes" id="UP000477739"/>
    </source>
</evidence>
<feature type="transmembrane region" description="Helical" evidence="5">
    <location>
        <begin position="45"/>
        <end position="67"/>
    </location>
</feature>
<proteinExistence type="predicted"/>
<feature type="domain" description="DUF202" evidence="6">
    <location>
        <begin position="12"/>
        <end position="70"/>
    </location>
</feature>
<comment type="caution">
    <text evidence="7">The sequence shown here is derived from an EMBL/GenBank/DDBJ whole genome shotgun (WGS) entry which is preliminary data.</text>
</comment>
<dbReference type="Pfam" id="PF02656">
    <property type="entry name" value="DUF202"/>
    <property type="match status" value="1"/>
</dbReference>
<dbReference type="GO" id="GO:0012505">
    <property type="term" value="C:endomembrane system"/>
    <property type="evidence" value="ECO:0007669"/>
    <property type="project" value="UniProtKB-SubCell"/>
</dbReference>
<dbReference type="InterPro" id="IPR003807">
    <property type="entry name" value="DUF202"/>
</dbReference>
<dbReference type="EMBL" id="WMJZ01000024">
    <property type="protein sequence ID" value="MTH47841.1"/>
    <property type="molecule type" value="Genomic_DNA"/>
</dbReference>
<keyword evidence="8" id="KW-1185">Reference proteome</keyword>
<evidence type="ECO:0000256" key="3">
    <source>
        <dbReference type="ARBA" id="ARBA00022989"/>
    </source>
</evidence>
<sequence length="120" mass="13771">MPDSRKARRIVDPGLQPERTSLAWFRTLLGYGALLALALRHSWYLAGMLFWISLGILALTATMLWYYTRRRSLMDVAHDDFMKNKAIGDKLSISLAVLFLSLLFAMTHIYRLIELIGRLA</sequence>
<gene>
    <name evidence="7" type="ORF">GJV78_16525</name>
</gene>
<dbReference type="RefSeq" id="WP_155109361.1">
    <property type="nucleotide sequence ID" value="NZ_WMJZ01000024.1"/>
</dbReference>
<keyword evidence="3 5" id="KW-1133">Transmembrane helix</keyword>
<dbReference type="AlphaFoldDB" id="A0A6L6ILY1"/>